<gene>
    <name evidence="7" type="ORF">DSM100238_0079</name>
</gene>
<name>A0A6A2VGQ1_9BIFI</name>
<sequence>MPSDLERIEQRIDDLVREYLAVSDTEIASSCRQVLHAVAAQAVTSSQGGKRLRARLALAAFDAGDADTDAPRTPHAREAMTDLSCAIEVFQTAALVHDDIIDDSDLRRGKPSAHRALAQQTHSESIGRGLGLMLGDILATVSISIANAAASSLPNPDTLRAVFLGMQRDVSVGQVLDLSVELTPLDDPARLADASLNVFRWKTASYTTMAPLQLGLTAAGTDPRFAELLAHRIGEPLGVAFQLADDLLDVIGYTKNTGKPVGGDIKEGKRSVLLADALALSSPSDRNDLIAMYEAPSRNTQQVQRGIEIFTSSGAVERSRERIRTLWGQARQAIADAQLPQTARDGLLEACRTFIPDSCL</sequence>
<comment type="caution">
    <text evidence="7">The sequence shown here is derived from an EMBL/GenBank/DDBJ whole genome shotgun (WGS) entry which is preliminary data.</text>
</comment>
<reference evidence="7 8" key="1">
    <citation type="submission" date="2019-09" db="EMBL/GenBank/DDBJ databases">
        <title>Characterization of the phylogenetic diversity of two novel species belonging to the genus Bifidobacterium: Bifidobacterium cebidarum sp. nov. and Bifidobacterium leontopitheci sp. nov.</title>
        <authorList>
            <person name="Lugli G.A."/>
            <person name="Duranti S."/>
            <person name="Milani C."/>
            <person name="Turroni F."/>
            <person name="Ventura M."/>
        </authorList>
    </citation>
    <scope>NUCLEOTIDE SEQUENCE [LARGE SCALE GENOMIC DNA]</scope>
    <source>
        <strain evidence="7 8">DSM 100238</strain>
    </source>
</reference>
<keyword evidence="3 6" id="KW-0808">Transferase</keyword>
<dbReference type="InterPro" id="IPR008949">
    <property type="entry name" value="Isoprenoid_synthase_dom_sf"/>
</dbReference>
<protein>
    <submittedName>
        <fullName evidence="7">Serralysin</fullName>
    </submittedName>
</protein>
<dbReference type="AlphaFoldDB" id="A0A6A2VGQ1"/>
<proteinExistence type="inferred from homology"/>
<dbReference type="PROSITE" id="PS00444">
    <property type="entry name" value="POLYPRENYL_SYNTHASE_2"/>
    <property type="match status" value="1"/>
</dbReference>
<keyword evidence="5" id="KW-0460">Magnesium</keyword>
<dbReference type="Proteomes" id="UP000440041">
    <property type="component" value="Unassembled WGS sequence"/>
</dbReference>
<evidence type="ECO:0000256" key="3">
    <source>
        <dbReference type="ARBA" id="ARBA00022679"/>
    </source>
</evidence>
<dbReference type="PANTHER" id="PTHR12001:SF85">
    <property type="entry name" value="SHORT CHAIN ISOPRENYL DIPHOSPHATE SYNTHASE"/>
    <property type="match status" value="1"/>
</dbReference>
<dbReference type="GO" id="GO:0046872">
    <property type="term" value="F:metal ion binding"/>
    <property type="evidence" value="ECO:0007669"/>
    <property type="project" value="UniProtKB-KW"/>
</dbReference>
<dbReference type="SFLD" id="SFLDS00005">
    <property type="entry name" value="Isoprenoid_Synthase_Type_I"/>
    <property type="match status" value="1"/>
</dbReference>
<dbReference type="PROSITE" id="PS00723">
    <property type="entry name" value="POLYPRENYL_SYNTHASE_1"/>
    <property type="match status" value="1"/>
</dbReference>
<accession>A0A6A2VGQ1</accession>
<evidence type="ECO:0000256" key="5">
    <source>
        <dbReference type="ARBA" id="ARBA00022842"/>
    </source>
</evidence>
<dbReference type="InterPro" id="IPR000092">
    <property type="entry name" value="Polyprenyl_synt"/>
</dbReference>
<dbReference type="GO" id="GO:0004659">
    <property type="term" value="F:prenyltransferase activity"/>
    <property type="evidence" value="ECO:0007669"/>
    <property type="project" value="InterPro"/>
</dbReference>
<dbReference type="InterPro" id="IPR033749">
    <property type="entry name" value="Polyprenyl_synt_CS"/>
</dbReference>
<dbReference type="GO" id="GO:0008299">
    <property type="term" value="P:isoprenoid biosynthetic process"/>
    <property type="evidence" value="ECO:0007669"/>
    <property type="project" value="InterPro"/>
</dbReference>
<evidence type="ECO:0000256" key="2">
    <source>
        <dbReference type="ARBA" id="ARBA00006706"/>
    </source>
</evidence>
<evidence type="ECO:0000313" key="8">
    <source>
        <dbReference type="Proteomes" id="UP000440041"/>
    </source>
</evidence>
<evidence type="ECO:0000256" key="4">
    <source>
        <dbReference type="ARBA" id="ARBA00022723"/>
    </source>
</evidence>
<dbReference type="EMBL" id="WBSO01000001">
    <property type="protein sequence ID" value="KAB8301760.1"/>
    <property type="molecule type" value="Genomic_DNA"/>
</dbReference>
<comment type="similarity">
    <text evidence="2 6">Belongs to the FPP/GGPP synthase family.</text>
</comment>
<dbReference type="PANTHER" id="PTHR12001">
    <property type="entry name" value="GERANYLGERANYL PYROPHOSPHATE SYNTHASE"/>
    <property type="match status" value="1"/>
</dbReference>
<organism evidence="7 8">
    <name type="scientific">Bifidobacterium apri</name>
    <dbReference type="NCBI Taxonomy" id="1769423"/>
    <lineage>
        <taxon>Bacteria</taxon>
        <taxon>Bacillati</taxon>
        <taxon>Actinomycetota</taxon>
        <taxon>Actinomycetes</taxon>
        <taxon>Bifidobacteriales</taxon>
        <taxon>Bifidobacteriaceae</taxon>
        <taxon>Bifidobacterium</taxon>
    </lineage>
</organism>
<evidence type="ECO:0000313" key="7">
    <source>
        <dbReference type="EMBL" id="KAB8301760.1"/>
    </source>
</evidence>
<evidence type="ECO:0000256" key="6">
    <source>
        <dbReference type="RuleBase" id="RU004466"/>
    </source>
</evidence>
<comment type="cofactor">
    <cofactor evidence="1">
        <name>Mg(2+)</name>
        <dbReference type="ChEBI" id="CHEBI:18420"/>
    </cofactor>
</comment>
<evidence type="ECO:0000256" key="1">
    <source>
        <dbReference type="ARBA" id="ARBA00001946"/>
    </source>
</evidence>
<dbReference type="Gene3D" id="1.10.600.10">
    <property type="entry name" value="Farnesyl Diphosphate Synthase"/>
    <property type="match status" value="1"/>
</dbReference>
<dbReference type="Pfam" id="PF00348">
    <property type="entry name" value="polyprenyl_synt"/>
    <property type="match status" value="1"/>
</dbReference>
<dbReference type="SUPFAM" id="SSF48576">
    <property type="entry name" value="Terpenoid synthases"/>
    <property type="match status" value="1"/>
</dbReference>
<keyword evidence="4" id="KW-0479">Metal-binding</keyword>
<keyword evidence="8" id="KW-1185">Reference proteome</keyword>